<dbReference type="PANTHER" id="PTHR35010">
    <property type="entry name" value="BLL4672 PROTEIN-RELATED"/>
    <property type="match status" value="1"/>
</dbReference>
<sequence>MRPSRLWNSPVGGRDRSWRARPSRRTPPSRSGALGDRDDEHAEEFSADLVADLRAARGRYPTDPALTELVDRRRSASPELARRWAQARVAAHRASRKTATTTSAGPITVDCDVLSVPGSDLRIVVCTAVPGSEDAARLGQLRTTALRALA</sequence>
<evidence type="ECO:0000313" key="4">
    <source>
        <dbReference type="Proteomes" id="UP000655589"/>
    </source>
</evidence>
<proteinExistence type="predicted"/>
<feature type="region of interest" description="Disordered" evidence="1">
    <location>
        <begin position="1"/>
        <end position="41"/>
    </location>
</feature>
<accession>A0A8H9GG32</accession>
<reference evidence="3" key="1">
    <citation type="journal article" date="2014" name="Int. J. Syst. Evol. Microbiol.">
        <title>Complete genome sequence of Corynebacterium casei LMG S-19264T (=DSM 44701T), isolated from a smear-ripened cheese.</title>
        <authorList>
            <consortium name="US DOE Joint Genome Institute (JGI-PGF)"/>
            <person name="Walter F."/>
            <person name="Albersmeier A."/>
            <person name="Kalinowski J."/>
            <person name="Ruckert C."/>
        </authorList>
    </citation>
    <scope>NUCLEOTIDE SEQUENCE</scope>
    <source>
        <strain evidence="3">JCM 3051</strain>
    </source>
</reference>
<dbReference type="Proteomes" id="UP000655589">
    <property type="component" value="Unassembled WGS sequence"/>
</dbReference>
<dbReference type="RefSeq" id="WP_171104761.1">
    <property type="nucleotide sequence ID" value="NZ_BMPT01000002.1"/>
</dbReference>
<reference evidence="3" key="2">
    <citation type="submission" date="2020-09" db="EMBL/GenBank/DDBJ databases">
        <authorList>
            <person name="Sun Q."/>
            <person name="Ohkuma M."/>
        </authorList>
    </citation>
    <scope>NUCLEOTIDE SEQUENCE</scope>
    <source>
        <strain evidence="3">JCM 3051</strain>
    </source>
</reference>
<evidence type="ECO:0000256" key="1">
    <source>
        <dbReference type="SAM" id="MobiDB-lite"/>
    </source>
</evidence>
<name>A0A8H9GG32_9MICO</name>
<dbReference type="PANTHER" id="PTHR35010:SF2">
    <property type="entry name" value="BLL4672 PROTEIN"/>
    <property type="match status" value="1"/>
</dbReference>
<keyword evidence="4" id="KW-1185">Reference proteome</keyword>
<organism evidence="3 4">
    <name type="scientific">Promicromonospora citrea</name>
    <dbReference type="NCBI Taxonomy" id="43677"/>
    <lineage>
        <taxon>Bacteria</taxon>
        <taxon>Bacillati</taxon>
        <taxon>Actinomycetota</taxon>
        <taxon>Actinomycetes</taxon>
        <taxon>Micrococcales</taxon>
        <taxon>Promicromonosporaceae</taxon>
        <taxon>Promicromonospora</taxon>
    </lineage>
</organism>
<dbReference type="AlphaFoldDB" id="A0A8H9GG32"/>
<comment type="caution">
    <text evidence="3">The sequence shown here is derived from an EMBL/GenBank/DDBJ whole genome shotgun (WGS) entry which is preliminary data.</text>
</comment>
<evidence type="ECO:0000259" key="2">
    <source>
        <dbReference type="Pfam" id="PF17765"/>
    </source>
</evidence>
<evidence type="ECO:0000313" key="3">
    <source>
        <dbReference type="EMBL" id="GGM14311.1"/>
    </source>
</evidence>
<dbReference type="Gene3D" id="3.30.450.180">
    <property type="match status" value="1"/>
</dbReference>
<feature type="domain" description="MmyB-like transcription regulator ligand binding" evidence="2">
    <location>
        <begin position="41"/>
        <end position="141"/>
    </location>
</feature>
<protein>
    <recommendedName>
        <fullName evidence="2">MmyB-like transcription regulator ligand binding domain-containing protein</fullName>
    </recommendedName>
</protein>
<dbReference type="Pfam" id="PF17765">
    <property type="entry name" value="MLTR_LBD"/>
    <property type="match status" value="1"/>
</dbReference>
<gene>
    <name evidence="3" type="ORF">GCM10010102_07250</name>
</gene>
<dbReference type="InterPro" id="IPR041413">
    <property type="entry name" value="MLTR_LBD"/>
</dbReference>
<dbReference type="EMBL" id="BMPT01000002">
    <property type="protein sequence ID" value="GGM14311.1"/>
    <property type="molecule type" value="Genomic_DNA"/>
</dbReference>